<dbReference type="AlphaFoldDB" id="A0AAQ3QDB1"/>
<accession>A0AAQ3QDB1</accession>
<dbReference type="PANTHER" id="PTHR31656">
    <property type="entry name" value="ROOT CAP DOMAIN-CONTAINING PROTEIN"/>
    <property type="match status" value="1"/>
</dbReference>
<dbReference type="EMBL" id="CP136893">
    <property type="protein sequence ID" value="WOL05341.1"/>
    <property type="molecule type" value="Genomic_DNA"/>
</dbReference>
<keyword evidence="2" id="KW-1185">Reference proteome</keyword>
<gene>
    <name evidence="1" type="ORF">Cni_G14069</name>
</gene>
<proteinExistence type="predicted"/>
<evidence type="ECO:0000313" key="1">
    <source>
        <dbReference type="EMBL" id="WOL05341.1"/>
    </source>
</evidence>
<protein>
    <submittedName>
        <fullName evidence="1">Uncharacterized protein</fullName>
    </submittedName>
</protein>
<evidence type="ECO:0000313" key="2">
    <source>
        <dbReference type="Proteomes" id="UP001327560"/>
    </source>
</evidence>
<name>A0AAQ3QDB1_9LILI</name>
<organism evidence="1 2">
    <name type="scientific">Canna indica</name>
    <name type="common">Indian-shot</name>
    <dbReference type="NCBI Taxonomy" id="4628"/>
    <lineage>
        <taxon>Eukaryota</taxon>
        <taxon>Viridiplantae</taxon>
        <taxon>Streptophyta</taxon>
        <taxon>Embryophyta</taxon>
        <taxon>Tracheophyta</taxon>
        <taxon>Spermatophyta</taxon>
        <taxon>Magnoliopsida</taxon>
        <taxon>Liliopsida</taxon>
        <taxon>Zingiberales</taxon>
        <taxon>Cannaceae</taxon>
        <taxon>Canna</taxon>
    </lineage>
</organism>
<dbReference type="Proteomes" id="UP001327560">
    <property type="component" value="Chromosome 4"/>
</dbReference>
<reference evidence="1 2" key="1">
    <citation type="submission" date="2023-10" db="EMBL/GenBank/DDBJ databases">
        <title>Chromosome-scale genome assembly provides insights into flower coloration mechanisms of Canna indica.</title>
        <authorList>
            <person name="Li C."/>
        </authorList>
    </citation>
    <scope>NUCLEOTIDE SEQUENCE [LARGE SCALE GENOMIC DNA]</scope>
    <source>
        <tissue evidence="1">Flower</tissue>
    </source>
</reference>
<sequence length="103" mass="11737">MYDSHAFTVEATRAARWDAAVDHLSFIFDGEPFKLAGAHLAMWQSPNDKVAVERTRSRNNVTVALEMALNVVTVVAEDDWVHKSWKISDVYHDVIMNKIMKYG</sequence>